<dbReference type="OrthoDB" id="9780848at2"/>
<dbReference type="InterPro" id="IPR003140">
    <property type="entry name" value="PLipase/COase/thioEstase"/>
</dbReference>
<dbReference type="EMBL" id="CP041730">
    <property type="protein sequence ID" value="QDQ25528.1"/>
    <property type="molecule type" value="Genomic_DNA"/>
</dbReference>
<dbReference type="AlphaFoldDB" id="A0A516SBT5"/>
<dbReference type="Proteomes" id="UP000317550">
    <property type="component" value="Chromosome"/>
</dbReference>
<dbReference type="Gene3D" id="3.40.50.1820">
    <property type="entry name" value="alpha/beta hydrolase"/>
    <property type="match status" value="1"/>
</dbReference>
<dbReference type="InterPro" id="IPR029058">
    <property type="entry name" value="AB_hydrolase_fold"/>
</dbReference>
<gene>
    <name evidence="4" type="ORF">FNU76_03695</name>
</gene>
<evidence type="ECO:0000256" key="2">
    <source>
        <dbReference type="ARBA" id="ARBA00022801"/>
    </source>
</evidence>
<evidence type="ECO:0000256" key="1">
    <source>
        <dbReference type="ARBA" id="ARBA00006499"/>
    </source>
</evidence>
<proteinExistence type="inferred from homology"/>
<keyword evidence="5" id="KW-1185">Reference proteome</keyword>
<dbReference type="Pfam" id="PF02230">
    <property type="entry name" value="Abhydrolase_2"/>
    <property type="match status" value="1"/>
</dbReference>
<reference evidence="5" key="1">
    <citation type="submission" date="2019-07" db="EMBL/GenBank/DDBJ databases">
        <title>Chitinimonas sp. nov., isolated from Ny-Alesund, arctica soil.</title>
        <authorList>
            <person name="Xu Q."/>
            <person name="Peng F."/>
        </authorList>
    </citation>
    <scope>NUCLEOTIDE SEQUENCE [LARGE SCALE GENOMIC DNA]</scope>
    <source>
        <strain evidence="5">R3-44</strain>
    </source>
</reference>
<accession>A0A516SBT5</accession>
<evidence type="ECO:0000259" key="3">
    <source>
        <dbReference type="Pfam" id="PF02230"/>
    </source>
</evidence>
<feature type="domain" description="Phospholipase/carboxylesterase/thioesterase" evidence="3">
    <location>
        <begin position="17"/>
        <end position="219"/>
    </location>
</feature>
<organism evidence="4 5">
    <name type="scientific">Chitinimonas arctica</name>
    <dbReference type="NCBI Taxonomy" id="2594795"/>
    <lineage>
        <taxon>Bacteria</taxon>
        <taxon>Pseudomonadati</taxon>
        <taxon>Pseudomonadota</taxon>
        <taxon>Betaproteobacteria</taxon>
        <taxon>Neisseriales</taxon>
        <taxon>Chitinibacteraceae</taxon>
        <taxon>Chitinimonas</taxon>
    </lineage>
</organism>
<keyword evidence="2 4" id="KW-0378">Hydrolase</keyword>
<name>A0A516SBT5_9NEIS</name>
<dbReference type="SUPFAM" id="SSF53474">
    <property type="entry name" value="alpha/beta-Hydrolases"/>
    <property type="match status" value="1"/>
</dbReference>
<protein>
    <submittedName>
        <fullName evidence="4">Alpha/beta hydrolase</fullName>
    </submittedName>
</protein>
<dbReference type="PANTHER" id="PTHR10655:SF17">
    <property type="entry name" value="LYSOPHOSPHOLIPASE-LIKE PROTEIN 1"/>
    <property type="match status" value="1"/>
</dbReference>
<dbReference type="InterPro" id="IPR050565">
    <property type="entry name" value="LYPA1-2/EST-like"/>
</dbReference>
<sequence>MSQLLDAIEMETKPQVAWSVIWMHGLGADGNDFVSIVPELGLAEQAGVRFIFPHAPMIPVTCNNGYVMRAWYDILELDSISRRVDEAGIRLSCKAIQALIARENQRGIPSERIVLAGFSQGGAMAYSVGLTHPERLAGIIALSTYIPSASLLATESSPANRTTPVFAAHGLQDPVVPYALGEAAANQVAAAGNPSSWHSYNMPHSVCMEEIMAIGVWLKARMAGA</sequence>
<dbReference type="GO" id="GO:0016787">
    <property type="term" value="F:hydrolase activity"/>
    <property type="evidence" value="ECO:0007669"/>
    <property type="project" value="UniProtKB-KW"/>
</dbReference>
<dbReference type="KEGG" id="cari:FNU76_03695"/>
<dbReference type="PANTHER" id="PTHR10655">
    <property type="entry name" value="LYSOPHOSPHOLIPASE-RELATED"/>
    <property type="match status" value="1"/>
</dbReference>
<evidence type="ECO:0000313" key="5">
    <source>
        <dbReference type="Proteomes" id="UP000317550"/>
    </source>
</evidence>
<comment type="similarity">
    <text evidence="1">Belongs to the AB hydrolase superfamily. AB hydrolase 2 family.</text>
</comment>
<dbReference type="RefSeq" id="WP_143856453.1">
    <property type="nucleotide sequence ID" value="NZ_CP041730.1"/>
</dbReference>
<evidence type="ECO:0000313" key="4">
    <source>
        <dbReference type="EMBL" id="QDQ25528.1"/>
    </source>
</evidence>